<sequence>MSSSENVSANPSHGHRAVHVAVNRPAADPAVVQDAAIRALMAQGYVPVRQLTGKVMGVWGAALLRDADGHIHPLKVGHVVAPGEMVLTAQDGIVQIAAAKTPAPADIERVIAEVDQGQADAAPAAGLQGGDGGDLQPGLRVDRISESVTPATIGTEPISAPSSEFRDDETGSAPSTQTPIPSNTATPDLVTVPEDGSVSFDPRVNDSFQGGGSPAVQTVAGQAISVGNPVVLPQGTLTLNDDGTLSFKPAPDFNGSFNIPYTVDDGSGQPVTSTIVITVTPVNDSPVAVDDTATTAEGTPLVIDLRSNDTDADGDPLTITEIDGQPIGAQSPVTLTDGQGHPIGTVSLNDDGSVTFTPAPGYRGPATFDYTLRDGQGGTDTGRTTIIVEAVDDRPLTGSDTFATSEDGAITGNLGTNDTLSADGGNVFAVGTGPAHGTVVVNADGTFTYTPAANYNGPDSFTYTLTDADGDVSTATVTLNVGAIDDLPTAKNDTFSATEDTALTGNLASNDTLSGDGGNVFAVGTGPAHGTVVVNADGTFTYTPAANYNGPDSFTYTLTDADGDVSTATVTLNVGSVDDLPTAKNDTFAATEDTALTGNLTSNDTLSGDGGNIFAVGTGPAHGTVVVNADGTFTYTPAANYNGPDSFTYTLTDADGDVSTATVTLNVGSVDDLPTANNDTYAATEDTAFTGNLASNDTLSGDGGNVFAVGTGPAHGNVVVNADGTFTYTPAANYNGPDSFTYTLTDADGDVSTATVTLNVGAVDDLPTAKNDTFAATEDAAFTGNLASNDTLSGDGGNVFAVGTGPAHGTVVVNADGTFTYTPAANYNGPDSFTYTLTDADGDVSTATVTLNVGSVDDLPTAKNDTLAATEDTALTGNLASNDTLSGDGGNVFAVGTGPAHGTVIVNADGTFTYTPAANYNGPDSFTYTLTDADGDGSTATVTLNVGAVDDLPAANNDTFSATEDTALTGNLASNDTLSGDGGNVFAVSTGPAHGTVVVNADGTFTYTPAANYNGPDSFTYTLTDADGDVSTATVTLNVGAVDDLPTAKNDTFAATEDTALTGNLASNDTISGDGGNVFAVATGPAHGTVVVNADGTFTYTPAANYNGPDSFTYTLTDADGDASTATVTLNVGAVDDLPAAKNDTFAATEDTTLTGNLASNDTLSGDGGNVFAVGSGPAHGTVVVNADGTFTYTPAANYNGPDSFTYTLTDADGDVSTATVTLNVGSVDDLPTAKNDTFAATEDTALTGNLASNDTLSGDGGNVFAVATGPAHGTVVVNADGTFTYTPAANYNGPDSFTYTLTDADGDVSTATVTLNVGSVDDVPTATNETFAATEDTALTGNLASNDTLSGDGGNVFAVGTGPAHGTVVVNADGTFTYTPAANYNGPDSFTYTLIDADGDVSTATVTLNVGEVDDLPTAKNDTFAATEDTTLTGNLASNDTLSGDGGNVFAVGTGPVHGTVVVNADGTFTYTPAANYNGPDSFTYTLTDAGGDVSTATVTLNVGSVDDLPTAKNDTFAATEDTALTGNLASNDTLSGDGGNIFAIGTGPAHGTVVVNADGTFTYTPAANYNGPDSFTYKLTDADGDVSTATVTLNVGAVDDLPTAKNDTFAAIEDTALTGNLASNDTLSGDGGNVFAVGTGPTHGMVVVNADGTFTYTPAANYNGHDSFTYTLTDADGDISTATVTLNVGAIDDLPAAKNDTFSATEDTAFTGNLASNDTLSGDGGNVFAVGTGPTHGTVVVNADGTFTYTPAANYNGPDSFTYTLTDADGDVSTATVTLNVGAVDDLPTAKNDTFAATEDTALTGNLATNDTLSGDGGNVFAIGTRPAHGTVVVNADGTFTYTPAANYNGPDSFTYTLTDADGDVSTATVTLNVGAVDDLPAAKNDTFVATEDTALTGNLASNDTLSGDGGNVFAVGTGPAHGTVVVNADGTFTYTPAANYNGPDSFTYTLTDADGDVSTATVTLNVGSVDDLPTAKNDTFSAVEDTALTGNLASNDTLSGDGGNVFAIGTGPAHGTVVVNADGTFTYTPAANYNGPDSFTYTLTDADGDVSTATVTLNVGAIDDLPTAKNDTFSATEDTALTGNLASNDTLSGDGGNVFAVGTGPAHGTVVVNADGTFIYTPAANYNGPDSFTYTLTDADGDVSTATVTLNVGAVDDLPTAKNDTFAATEDNAVTGNLASNDTLSGDGGNVFAVGTGPAHGTVVVNADGTFTYTPAANYNGPDSFTYTLTDADEDVSTATVTLNVGSVDDLPTAKNDTLAATEDTALTGNLASNDTLSGDGGNVFAVGTGPAHGAVVVNADGTFTYTPTANYNGPDSFTYTLTDADGDVSTATVTLNVGAVDDLPTAKNDTFAATEDTALTGNLASNDTLSGDGGNAFALGTGPAHGTVVVNADGTFTYTPAANYNGPDSFTYTLTDADGDVSTATVTLNVGSVDDLPTAKNDTFAATEDTALTGNLASNDTLSGDGGNVFAVGTGPAHGTVIVNADGTFTYTPAANYNGPDSFTYTLTDADGDVSTATVTLNVGAVDDLPAANNDTFSATEDTAFTGNLASNDTLSGDGGNVFAIGTGPAHGTVVVNADGTFTYTPAANYNGPDSFTYTLTDADGDVSTATVTLNVGAVDDLPTAKNDTFTATEDTSLTGNLGSNDTLSGDGGNVFAVGAGPAHGAVVVNADGTFTYTPAANYNGPDSFTYTLTDADGDVSTATVTLNVGAVDDLPTAKNDTFSATEDTTLTGNLASNDTLSGDGGNVFAVATGPAHGTVVVNADGTFTYTSTANYNGPDSFTYTLTDADGDVSTATVTLNVGAVDDLPTAKNDTFSATEDTALTGNLASNDTLSGDGGNVFAVGTGPAHGTVVVNADGTFTYTPAANYNGPDSFTYTLTDADGDVSTATVTLNVAAVNDAPVSAGGAVTGSEDTGLVFTWAQFNVSDVDSGASSLGVQITSLPADGTLQFFNGTSWVAVSLNQTVSQASIAAGNLRFFPDANESGADAFGSAGTGNLKNDYAQFSFKPTDGTTPGATASMRIDITPVADTPSLTTKNHSVTVFTTSFETSDTGLSQGTLNPNTTSTSTLTQTTLAGWTRVDTPDAYAGGTNVWELWSNGDTMANQSNTQIGISAGTGNGQNWLELNNADNNGALVQTLGLSRSVTTTAGYVYDLSFDYAGRLGYSQDFTKITVLVDGVKVASYAGTSGSDALNWENLHFSFVGNGSAQTITIITDATQFNTNGRGAMIDDIKLTESQGALAGNAAGGTKTEIALSGYINTALADNDGSESLSLTIGGLPANATIVTASHPGGYTVVNGSVTIPASELASAKLQISSSYLGDLPLTVTSTSLEPNGSTATTTASLNFNILVGAGDVGTEGSTHTLSSSTTVLSTATGLHGEYFGYNDTANPGQFYNLQSGDGTVGNLDSIADITGIINLRQGGSIVGSSASASTAATDASFNATSISYGQSVAVANSLGSNSPTPVGNSITTGSLYNFLGASNAGSDAGSLKATSSFGQTTDAIMRMVGSAYFNAGTYDFQVRADDGFSIRLDGQVVLQYDANQSPTTRSTTVPVAIGEGFHTIEIVYWEQGGNAELLVQYKPTGSATYQTLSLDNLALLQTENAPALTELQDIIENPTVNGQYLIRTGQEAYGGTGADSITGSEGRDVIHAGAGNDSINGGGAADRLEGGAGNDTLTGGLGADTFRWELADHGSHGTPAVDTITDFDTRGYTSGGDRLDLRDLLVGENSGNLGNFISFEKVGSNTVLHISSSGGFSGGYNASAEDQTIVLQNVDLTNGFSTNAQIIQDLLNKGKLVTD</sequence>
<dbReference type="Pfam" id="PF17963">
    <property type="entry name" value="Big_9"/>
    <property type="match status" value="29"/>
</dbReference>
<dbReference type="Gene3D" id="2.60.40.3440">
    <property type="match status" value="28"/>
</dbReference>
<dbReference type="EMBL" id="JBBUTG010000019">
    <property type="protein sequence ID" value="MEK8033714.1"/>
    <property type="molecule type" value="Genomic_DNA"/>
</dbReference>
<dbReference type="InterPro" id="IPR018511">
    <property type="entry name" value="Hemolysin-typ_Ca-bd_CS"/>
</dbReference>
<dbReference type="Proteomes" id="UP001371218">
    <property type="component" value="Unassembled WGS sequence"/>
</dbReference>
<organism evidence="3 4">
    <name type="scientific">Ideonella lacteola</name>
    <dbReference type="NCBI Taxonomy" id="2984193"/>
    <lineage>
        <taxon>Bacteria</taxon>
        <taxon>Pseudomonadati</taxon>
        <taxon>Pseudomonadota</taxon>
        <taxon>Betaproteobacteria</taxon>
        <taxon>Burkholderiales</taxon>
        <taxon>Sphaerotilaceae</taxon>
        <taxon>Ideonella</taxon>
    </lineage>
</organism>
<dbReference type="NCBIfam" id="NF012211">
    <property type="entry name" value="tand_rpt_95"/>
    <property type="match status" value="29"/>
</dbReference>
<dbReference type="InterPro" id="IPR001343">
    <property type="entry name" value="Hemolysn_Ca-bd"/>
</dbReference>
<dbReference type="RefSeq" id="WP_341428136.1">
    <property type="nucleotide sequence ID" value="NZ_JBBUTG010000019.1"/>
</dbReference>
<gene>
    <name evidence="3" type="ORF">AACH06_23070</name>
</gene>
<protein>
    <submittedName>
        <fullName evidence="3">Ig-like domain-containing protein</fullName>
    </submittedName>
</protein>
<proteinExistence type="predicted"/>
<feature type="domain" description="PA14" evidence="2">
    <location>
        <begin position="3449"/>
        <end position="3600"/>
    </location>
</feature>
<reference evidence="3 4" key="1">
    <citation type="submission" date="2024-04" db="EMBL/GenBank/DDBJ databases">
        <title>Novel species of the genus Ideonella isolated from streams.</title>
        <authorList>
            <person name="Lu H."/>
        </authorList>
    </citation>
    <scope>NUCLEOTIDE SEQUENCE [LARGE SCALE GENOMIC DNA]</scope>
    <source>
        <strain evidence="3 4">DXS29W</strain>
    </source>
</reference>
<dbReference type="Gene3D" id="2.150.10.10">
    <property type="entry name" value="Serralysin-like metalloprotease, C-terminal"/>
    <property type="match status" value="1"/>
</dbReference>
<dbReference type="PROSITE" id="PS51820">
    <property type="entry name" value="PA14"/>
    <property type="match status" value="1"/>
</dbReference>
<keyword evidence="4" id="KW-1185">Reference proteome</keyword>
<dbReference type="InterPro" id="IPR011658">
    <property type="entry name" value="PA14_dom"/>
</dbReference>
<dbReference type="InterPro" id="IPR019960">
    <property type="entry name" value="T1SS_VCA0849"/>
</dbReference>
<feature type="compositionally biased region" description="Polar residues" evidence="1">
    <location>
        <begin position="172"/>
        <end position="186"/>
    </location>
</feature>
<comment type="caution">
    <text evidence="3">The sequence shown here is derived from an EMBL/GenBank/DDBJ whole genome shotgun (WGS) entry which is preliminary data.</text>
</comment>
<evidence type="ECO:0000259" key="2">
    <source>
        <dbReference type="PROSITE" id="PS51820"/>
    </source>
</evidence>
<dbReference type="NCBIfam" id="TIGR03661">
    <property type="entry name" value="T1SS_VCA0849"/>
    <property type="match status" value="1"/>
</dbReference>
<dbReference type="PANTHER" id="PTHR34720:SF9">
    <property type="entry name" value="BLR4714 PROTEIN"/>
    <property type="match status" value="1"/>
</dbReference>
<dbReference type="Pfam" id="PF00353">
    <property type="entry name" value="HemolysinCabind"/>
    <property type="match status" value="1"/>
</dbReference>
<feature type="region of interest" description="Disordered" evidence="1">
    <location>
        <begin position="145"/>
        <end position="191"/>
    </location>
</feature>
<dbReference type="Pfam" id="PF07691">
    <property type="entry name" value="PA14"/>
    <property type="match status" value="1"/>
</dbReference>
<dbReference type="PANTHER" id="PTHR34720">
    <property type="entry name" value="MICROCYSTIN DEPENDENT PROTEIN"/>
    <property type="match status" value="1"/>
</dbReference>
<evidence type="ECO:0000313" key="3">
    <source>
        <dbReference type="EMBL" id="MEK8033714.1"/>
    </source>
</evidence>
<dbReference type="SUPFAM" id="SSF51120">
    <property type="entry name" value="beta-Roll"/>
    <property type="match status" value="1"/>
</dbReference>
<accession>A0ABU9BUR0</accession>
<evidence type="ECO:0000256" key="1">
    <source>
        <dbReference type="SAM" id="MobiDB-lite"/>
    </source>
</evidence>
<evidence type="ECO:0000313" key="4">
    <source>
        <dbReference type="Proteomes" id="UP001371218"/>
    </source>
</evidence>
<dbReference type="InterPro" id="IPR037524">
    <property type="entry name" value="PA14/GLEYA"/>
</dbReference>
<dbReference type="InterPro" id="IPR011049">
    <property type="entry name" value="Serralysin-like_metalloprot_C"/>
</dbReference>
<dbReference type="PROSITE" id="PS00330">
    <property type="entry name" value="HEMOLYSIN_CALCIUM"/>
    <property type="match status" value="2"/>
</dbReference>
<name>A0ABU9BUR0_9BURK</name>